<comment type="similarity">
    <text evidence="1">Belongs to the SH3BGR family.</text>
</comment>
<dbReference type="OrthoDB" id="9932926at2759"/>
<feature type="compositionally biased region" description="Basic and acidic residues" evidence="2">
    <location>
        <begin position="157"/>
        <end position="166"/>
    </location>
</feature>
<dbReference type="Proteomes" id="UP000605846">
    <property type="component" value="Unassembled WGS sequence"/>
</dbReference>
<evidence type="ECO:0000313" key="4">
    <source>
        <dbReference type="Proteomes" id="UP000605846"/>
    </source>
</evidence>
<feature type="region of interest" description="Disordered" evidence="2">
    <location>
        <begin position="1"/>
        <end position="166"/>
    </location>
</feature>
<evidence type="ECO:0000313" key="3">
    <source>
        <dbReference type="EMBL" id="KAF7721279.1"/>
    </source>
</evidence>
<dbReference type="Pfam" id="PF04908">
    <property type="entry name" value="SH3BGR"/>
    <property type="match status" value="1"/>
</dbReference>
<dbReference type="PANTHER" id="PTHR12232">
    <property type="entry name" value="SH3 DOMAIN-BINDING GLUTAMIC ACID-RICH-LIKE PROTEIN"/>
    <property type="match status" value="1"/>
</dbReference>
<gene>
    <name evidence="3" type="primary">SH3BGRL_1</name>
    <name evidence="3" type="ORF">EC973_004972</name>
</gene>
<dbReference type="InterPro" id="IPR036249">
    <property type="entry name" value="Thioredoxin-like_sf"/>
</dbReference>
<protein>
    <submittedName>
        <fullName evidence="3">SH3 domain binding glutamic acid-rich protein-like</fullName>
    </submittedName>
</protein>
<feature type="compositionally biased region" description="Polar residues" evidence="2">
    <location>
        <begin position="207"/>
        <end position="217"/>
    </location>
</feature>
<dbReference type="Gene3D" id="3.40.30.10">
    <property type="entry name" value="Glutaredoxin"/>
    <property type="match status" value="1"/>
</dbReference>
<feature type="compositionally biased region" description="Basic residues" evidence="2">
    <location>
        <begin position="1"/>
        <end position="11"/>
    </location>
</feature>
<proteinExistence type="inferred from homology"/>
<dbReference type="GO" id="GO:0005737">
    <property type="term" value="C:cytoplasm"/>
    <property type="evidence" value="ECO:0007669"/>
    <property type="project" value="TreeGrafter"/>
</dbReference>
<feature type="region of interest" description="Disordered" evidence="2">
    <location>
        <begin position="682"/>
        <end position="728"/>
    </location>
</feature>
<feature type="region of interest" description="Disordered" evidence="2">
    <location>
        <begin position="185"/>
        <end position="222"/>
    </location>
</feature>
<feature type="region of interest" description="Disordered" evidence="2">
    <location>
        <begin position="289"/>
        <end position="319"/>
    </location>
</feature>
<feature type="compositionally biased region" description="Low complexity" evidence="2">
    <location>
        <begin position="123"/>
        <end position="136"/>
    </location>
</feature>
<sequence length="752" mass="84186">MVCLGPRKKEKKAALSPEVGPTSRGIDPSRAKRGSKLRPPKTTTDTTLSEAPVKTAPKRTSLVSLQSKRSSSPRASLEKPKAAAATATATAKRPSSRNSLLPGRQSPNLDARPHSPHHTRIGTAATARSSAATAARPGTHSRNGSAASVKKSPIAQMREDFDELKSKNDENLQLIAQQQAELEQLKQQLAKQNSLPENDLGTPTPPLSHSNTQSDMSGLQAEDQAQLLQEREELLRQREKDLEALRQQLEIEKAQHETSKDNVPSIIVSEEADNASRLLAEKERMLEEKERALEKQRQEWEAERKAHEESSTAEVAGQMEQLKIQAKEAASRLAEKEKELADLKLELEKRQTPGETHEEEDKVMMQKIAELNQQLEAQKRAHEESLRLHEEALAEKEKLLSEQQETLAKLQNSHEDEIRKLKTNQTSSILTLKQQHKKALVELEKQKAEAEQKLKNNPSVDLETEFERILHEFEQTEHNHSVQIENLQQSHQNELTDLQQTHVAQLRNLKNAQSYTSRFLPTEAKSWPAPMPLSASLSKLRKTNGPQPRPKRVLLDAKGDEAPAFLPLDNKKVQIYISTVSGNPVIKKNQDHIQQLLKSNGVHFELLDVAASEAALQHMKRCNNNGSSEGRAKELPQIFVGGEYRGQYEDVIRAIEESTLATLIRPAAERVLTEEEKTALRMVKTKSEDDRSTAPPVRVLPAGPVELPTLRKTKSIGPVKPLRDTDDDEELFKELERELSQGKVSEQNLADL</sequence>
<feature type="compositionally biased region" description="Low complexity" evidence="2">
    <location>
        <begin position="61"/>
        <end position="75"/>
    </location>
</feature>
<reference evidence="3" key="1">
    <citation type="submission" date="2020-01" db="EMBL/GenBank/DDBJ databases">
        <title>Genome Sequencing of Three Apophysomyces-Like Fungal Strains Confirms a Novel Fungal Genus in the Mucoromycota with divergent Burkholderia-like Endosymbiotic Bacteria.</title>
        <authorList>
            <person name="Stajich J.E."/>
            <person name="Macias A.M."/>
            <person name="Carter-House D."/>
            <person name="Lovett B."/>
            <person name="Kasson L.R."/>
            <person name="Berry K."/>
            <person name="Grigoriev I."/>
            <person name="Chang Y."/>
            <person name="Spatafora J."/>
            <person name="Kasson M.T."/>
        </authorList>
    </citation>
    <scope>NUCLEOTIDE SEQUENCE</scope>
    <source>
        <strain evidence="3">NRRL A-21654</strain>
    </source>
</reference>
<dbReference type="AlphaFoldDB" id="A0A8H7EKA4"/>
<feature type="compositionally biased region" description="Basic and acidic residues" evidence="2">
    <location>
        <begin position="682"/>
        <end position="692"/>
    </location>
</feature>
<name>A0A8H7EKA4_9FUNG</name>
<dbReference type="InterPro" id="IPR051033">
    <property type="entry name" value="SH3BGR"/>
</dbReference>
<comment type="caution">
    <text evidence="3">The sequence shown here is derived from an EMBL/GenBank/DDBJ whole genome shotgun (WGS) entry which is preliminary data.</text>
</comment>
<dbReference type="SUPFAM" id="SSF52833">
    <property type="entry name" value="Thioredoxin-like"/>
    <property type="match status" value="1"/>
</dbReference>
<dbReference type="InterPro" id="IPR006993">
    <property type="entry name" value="Glut_rich_SH3-bd"/>
</dbReference>
<dbReference type="PANTHER" id="PTHR12232:SF0">
    <property type="entry name" value="THIOREDOXIN DOMAIN-CONTAINING PROTEIN"/>
    <property type="match status" value="1"/>
</dbReference>
<dbReference type="PROSITE" id="PS51354">
    <property type="entry name" value="GLUTAREDOXIN_2"/>
    <property type="match status" value="1"/>
</dbReference>
<accession>A0A8H7EKA4</accession>
<evidence type="ECO:0000256" key="2">
    <source>
        <dbReference type="SAM" id="MobiDB-lite"/>
    </source>
</evidence>
<feature type="compositionally biased region" description="Low complexity" evidence="2">
    <location>
        <begin position="82"/>
        <end position="91"/>
    </location>
</feature>
<dbReference type="EMBL" id="JABAYA010000284">
    <property type="protein sequence ID" value="KAF7721279.1"/>
    <property type="molecule type" value="Genomic_DNA"/>
</dbReference>
<keyword evidence="4" id="KW-1185">Reference proteome</keyword>
<organism evidence="3 4">
    <name type="scientific">Apophysomyces ossiformis</name>
    <dbReference type="NCBI Taxonomy" id="679940"/>
    <lineage>
        <taxon>Eukaryota</taxon>
        <taxon>Fungi</taxon>
        <taxon>Fungi incertae sedis</taxon>
        <taxon>Mucoromycota</taxon>
        <taxon>Mucoromycotina</taxon>
        <taxon>Mucoromycetes</taxon>
        <taxon>Mucorales</taxon>
        <taxon>Mucorineae</taxon>
        <taxon>Mucoraceae</taxon>
        <taxon>Apophysomyces</taxon>
    </lineage>
</organism>
<evidence type="ECO:0000256" key="1">
    <source>
        <dbReference type="ARBA" id="ARBA00007764"/>
    </source>
</evidence>
<feature type="compositionally biased region" description="Basic and acidic residues" evidence="2">
    <location>
        <begin position="289"/>
        <end position="310"/>
    </location>
</feature>